<organism evidence="3">
    <name type="scientific">viral metagenome</name>
    <dbReference type="NCBI Taxonomy" id="1070528"/>
    <lineage>
        <taxon>unclassified sequences</taxon>
        <taxon>metagenomes</taxon>
        <taxon>organismal metagenomes</taxon>
    </lineage>
</organism>
<dbReference type="GO" id="GO:0006457">
    <property type="term" value="P:protein folding"/>
    <property type="evidence" value="ECO:0007669"/>
    <property type="project" value="TreeGrafter"/>
</dbReference>
<dbReference type="CDD" id="cd02961">
    <property type="entry name" value="PDI_a_family"/>
    <property type="match status" value="1"/>
</dbReference>
<dbReference type="PANTHER" id="PTHR45672">
    <property type="entry name" value="PROTEIN DISULFIDE-ISOMERASE C17H9.14C-RELATED"/>
    <property type="match status" value="1"/>
</dbReference>
<keyword evidence="1" id="KW-0472">Membrane</keyword>
<evidence type="ECO:0000259" key="2">
    <source>
        <dbReference type="PROSITE" id="PS51352"/>
    </source>
</evidence>
<dbReference type="Gene3D" id="3.40.30.10">
    <property type="entry name" value="Glutaredoxin"/>
    <property type="match status" value="1"/>
</dbReference>
<protein>
    <recommendedName>
        <fullName evidence="2">Thioredoxin domain-containing protein</fullName>
    </recommendedName>
</protein>
<name>A0A6C0CVU0_9ZZZZ</name>
<dbReference type="InterPro" id="IPR013766">
    <property type="entry name" value="Thioredoxin_domain"/>
</dbReference>
<dbReference type="EMBL" id="MN739493">
    <property type="protein sequence ID" value="QHT08282.1"/>
    <property type="molecule type" value="Genomic_DNA"/>
</dbReference>
<evidence type="ECO:0000256" key="1">
    <source>
        <dbReference type="SAM" id="Phobius"/>
    </source>
</evidence>
<accession>A0A6C0CVU0</accession>
<dbReference type="GO" id="GO:0005783">
    <property type="term" value="C:endoplasmic reticulum"/>
    <property type="evidence" value="ECO:0007669"/>
    <property type="project" value="TreeGrafter"/>
</dbReference>
<dbReference type="SUPFAM" id="SSF52833">
    <property type="entry name" value="Thioredoxin-like"/>
    <property type="match status" value="1"/>
</dbReference>
<dbReference type="PROSITE" id="PS51352">
    <property type="entry name" value="THIOREDOXIN_2"/>
    <property type="match status" value="1"/>
</dbReference>
<keyword evidence="1" id="KW-1133">Transmembrane helix</keyword>
<dbReference type="GO" id="GO:0003756">
    <property type="term" value="F:protein disulfide isomerase activity"/>
    <property type="evidence" value="ECO:0007669"/>
    <property type="project" value="TreeGrafter"/>
</dbReference>
<feature type="transmembrane region" description="Helical" evidence="1">
    <location>
        <begin position="20"/>
        <end position="46"/>
    </location>
</feature>
<keyword evidence="1" id="KW-0812">Transmembrane</keyword>
<dbReference type="Pfam" id="PF00085">
    <property type="entry name" value="Thioredoxin"/>
    <property type="match status" value="1"/>
</dbReference>
<dbReference type="InterPro" id="IPR036249">
    <property type="entry name" value="Thioredoxin-like_sf"/>
</dbReference>
<reference evidence="3" key="1">
    <citation type="journal article" date="2020" name="Nature">
        <title>Giant virus diversity and host interactions through global metagenomics.</title>
        <authorList>
            <person name="Schulz F."/>
            <person name="Roux S."/>
            <person name="Paez-Espino D."/>
            <person name="Jungbluth S."/>
            <person name="Walsh D.A."/>
            <person name="Denef V.J."/>
            <person name="McMahon K.D."/>
            <person name="Konstantinidis K.T."/>
            <person name="Eloe-Fadrosh E.A."/>
            <person name="Kyrpides N.C."/>
            <person name="Woyke T."/>
        </authorList>
    </citation>
    <scope>NUCLEOTIDE SEQUENCE</scope>
    <source>
        <strain evidence="3">GVMAG-M-3300022752-66</strain>
    </source>
</reference>
<feature type="domain" description="Thioredoxin" evidence="2">
    <location>
        <begin position="15"/>
        <end position="162"/>
    </location>
</feature>
<evidence type="ECO:0000313" key="3">
    <source>
        <dbReference type="EMBL" id="QHT08282.1"/>
    </source>
</evidence>
<dbReference type="InterPro" id="IPR051063">
    <property type="entry name" value="PDI"/>
</dbReference>
<sequence length="162" mass="18576">MTKMLSGLTNGGFLNKLKSFIPSFSMKTVGIILLILILLVTGLYMYNNQKSVQTRENFQDGSDDKHSAELMFFSVDWCPHCKTAKPEWEQLKAEYKDKKINGYNLIFTDIDCTKETPQVEKLMNTYKIEGYPTIKLLKDGQVIDYDAKPTKDTLVKFLNTVL</sequence>
<proteinExistence type="predicted"/>
<dbReference type="AlphaFoldDB" id="A0A6C0CVU0"/>